<sequence length="30" mass="3263">DRMCAVIRDTTSEALLSVVNPQSNNSVGRE</sequence>
<feature type="non-terminal residue" evidence="1">
    <location>
        <position position="1"/>
    </location>
</feature>
<organism evidence="1">
    <name type="scientific">marine sediment metagenome</name>
    <dbReference type="NCBI Taxonomy" id="412755"/>
    <lineage>
        <taxon>unclassified sequences</taxon>
        <taxon>metagenomes</taxon>
        <taxon>ecological metagenomes</taxon>
    </lineage>
</organism>
<gene>
    <name evidence="1" type="ORF">S12H4_31986</name>
</gene>
<proteinExistence type="predicted"/>
<comment type="caution">
    <text evidence="1">The sequence shown here is derived from an EMBL/GenBank/DDBJ whole genome shotgun (WGS) entry which is preliminary data.</text>
</comment>
<dbReference type="AlphaFoldDB" id="X1T8J9"/>
<name>X1T8J9_9ZZZZ</name>
<protein>
    <submittedName>
        <fullName evidence="1">Uncharacterized protein</fullName>
    </submittedName>
</protein>
<reference evidence="1" key="1">
    <citation type="journal article" date="2014" name="Front. Microbiol.">
        <title>High frequency of phylogenetically diverse reductive dehalogenase-homologous genes in deep subseafloor sedimentary metagenomes.</title>
        <authorList>
            <person name="Kawai M."/>
            <person name="Futagami T."/>
            <person name="Toyoda A."/>
            <person name="Takaki Y."/>
            <person name="Nishi S."/>
            <person name="Hori S."/>
            <person name="Arai W."/>
            <person name="Tsubouchi T."/>
            <person name="Morono Y."/>
            <person name="Uchiyama I."/>
            <person name="Ito T."/>
            <person name="Fujiyama A."/>
            <person name="Inagaki F."/>
            <person name="Takami H."/>
        </authorList>
    </citation>
    <scope>NUCLEOTIDE SEQUENCE</scope>
    <source>
        <strain evidence="1">Expedition CK06-06</strain>
    </source>
</reference>
<dbReference type="EMBL" id="BARW01018716">
    <property type="protein sequence ID" value="GAJ01594.1"/>
    <property type="molecule type" value="Genomic_DNA"/>
</dbReference>
<evidence type="ECO:0000313" key="1">
    <source>
        <dbReference type="EMBL" id="GAJ01594.1"/>
    </source>
</evidence>
<accession>X1T8J9</accession>